<keyword evidence="6" id="KW-1185">Reference proteome</keyword>
<feature type="domain" description="Transposase IS30-like HTH" evidence="4">
    <location>
        <begin position="11"/>
        <end position="41"/>
    </location>
</feature>
<dbReference type="GO" id="GO:0000976">
    <property type="term" value="F:transcription cis-regulatory region binding"/>
    <property type="evidence" value="ECO:0007669"/>
    <property type="project" value="TreeGrafter"/>
</dbReference>
<dbReference type="InterPro" id="IPR051651">
    <property type="entry name" value="DMTF1_DNA-bind_reg"/>
</dbReference>
<dbReference type="GO" id="GO:0005634">
    <property type="term" value="C:nucleus"/>
    <property type="evidence" value="ECO:0007669"/>
    <property type="project" value="UniProtKB-SubCell"/>
</dbReference>
<name>A0A9W7SV98_9PEZI</name>
<protein>
    <submittedName>
        <fullName evidence="5">RNA polymerase sigma factor SigL</fullName>
    </submittedName>
</protein>
<accession>A0A9W7SV98</accession>
<proteinExistence type="predicted"/>
<keyword evidence="3" id="KW-0539">Nucleus</keyword>
<dbReference type="PANTHER" id="PTHR46380">
    <property type="entry name" value="CYCLIN-D-BINDING MYB-LIKE TRANSCRIPTION FACTOR 1"/>
    <property type="match status" value="1"/>
</dbReference>
<organism evidence="5 6">
    <name type="scientific">Teratosphaeria destructans</name>
    <dbReference type="NCBI Taxonomy" id="418781"/>
    <lineage>
        <taxon>Eukaryota</taxon>
        <taxon>Fungi</taxon>
        <taxon>Dikarya</taxon>
        <taxon>Ascomycota</taxon>
        <taxon>Pezizomycotina</taxon>
        <taxon>Dothideomycetes</taxon>
        <taxon>Dothideomycetidae</taxon>
        <taxon>Mycosphaerellales</taxon>
        <taxon>Teratosphaeriaceae</taxon>
        <taxon>Teratosphaeria</taxon>
    </lineage>
</organism>
<dbReference type="Proteomes" id="UP001138500">
    <property type="component" value="Unassembled WGS sequence"/>
</dbReference>
<dbReference type="GO" id="GO:0003700">
    <property type="term" value="F:DNA-binding transcription factor activity"/>
    <property type="evidence" value="ECO:0007669"/>
    <property type="project" value="TreeGrafter"/>
</dbReference>
<dbReference type="AlphaFoldDB" id="A0A9W7SV98"/>
<dbReference type="InterPro" id="IPR025246">
    <property type="entry name" value="IS30-like_HTH"/>
</dbReference>
<keyword evidence="2" id="KW-0238">DNA-binding</keyword>
<dbReference type="PANTHER" id="PTHR46380:SF2">
    <property type="entry name" value="CYCLIN-D-BINDING MYB-LIKE TRANSCRIPTION FACTOR 1"/>
    <property type="match status" value="1"/>
</dbReference>
<reference evidence="5 6" key="1">
    <citation type="journal article" date="2018" name="IMA Fungus">
        <title>IMA Genome-F 10: Nine draft genome sequences of Claviceps purpurea s.lat., including C. arundinis, C. humidiphila, and C. cf. spartinae, pseudomolecules for the pitch canker pathogen Fusarium circinatum, draft genome of Davidsoniella eucalypti, Grosmannia galeiformis, Quambalaria eucalypti, and Teratosphaeria destructans.</title>
        <authorList>
            <person name="Wingfield B.D."/>
            <person name="Liu M."/>
            <person name="Nguyen H.D."/>
            <person name="Lane F.A."/>
            <person name="Morgan S.W."/>
            <person name="De Vos L."/>
            <person name="Wilken P.M."/>
            <person name="Duong T.A."/>
            <person name="Aylward J."/>
            <person name="Coetzee M.P."/>
            <person name="Dadej K."/>
            <person name="De Beer Z.W."/>
            <person name="Findlay W."/>
            <person name="Havenga M."/>
            <person name="Kolarik M."/>
            <person name="Menzies J.G."/>
            <person name="Naidoo K."/>
            <person name="Pochopski O."/>
            <person name="Shoukouhi P."/>
            <person name="Santana Q.C."/>
            <person name="Seifert K.A."/>
            <person name="Soal N."/>
            <person name="Steenkamp E.T."/>
            <person name="Tatham C.T."/>
            <person name="van der Nest M.A."/>
            <person name="Wingfield M.J."/>
        </authorList>
    </citation>
    <scope>NUCLEOTIDE SEQUENCE [LARGE SCALE GENOMIC DNA]</scope>
    <source>
        <strain evidence="5">CMW44962</strain>
    </source>
</reference>
<dbReference type="OrthoDB" id="3625020at2759"/>
<sequence>MHTRGSMWTKEERDRIDDMLKNGHSDAEIAKVMGRSPSLIHKLRQSTKRIDRWSQQEVEQLDELLEQGLSDSEIAERLGKTKQAVNGKRRSLGIVRLSEDGKWFGGVFRRRGHAITTRKSASPQKIRSWTPEEVKKLQEMVSQGLGNPEIAQILGRTLSSVSGFRRRKLEPPGNENLERLFHGTRPAAWSSEEIEVLRSLTERGFGDIEIARKLGRNRVGVATAKQKHLIRTAEGVELKEKTKFRPRYWSEVDMSSLKELVLQGMADPDIAVKLNRSESSVALQRRKLGLRRRPPIWHEKSAEGDPKPIVIKPVLRAQLTGRDAKEESSSNINASSEIACAKEAPGAECMTMAESNRKGQDSPTACVAEGNFQHCKKPSLQTAPDDADRPPPWTESDLARLENLCNSNLSSQKIASELGRTLRDVLAAREKHGFEVKPGTAKPRLKWSSARLSEIKSLLASGMPESEVASHLELSIAALRQLRKRKGILYVEGEKRLTRMWQPVEIEQVKKLKSEGKTVKEIAELMFRNRKAIWTILARIRMEEGKRGKSADKTSSSSRPYRAWTEKDITTLRDLYVSEELSPDVIAEKLGRSEVSIKSFLAKHREKLMREDFTQLLSEIVRTGLWTEKEIDRMCELTGEGRGWKEIAKEMKRSEIAVKLRRWIILDGVGGER</sequence>
<evidence type="ECO:0000313" key="5">
    <source>
        <dbReference type="EMBL" id="KAH9832377.1"/>
    </source>
</evidence>
<comment type="subcellular location">
    <subcellularLocation>
        <location evidence="1">Nucleus</location>
    </subcellularLocation>
</comment>
<reference evidence="5 6" key="2">
    <citation type="journal article" date="2021" name="Curr. Genet.">
        <title>Genetic response to nitrogen starvation in the aggressive Eucalyptus foliar pathogen Teratosphaeria destructans.</title>
        <authorList>
            <person name="Havenga M."/>
            <person name="Wingfield B.D."/>
            <person name="Wingfield M.J."/>
            <person name="Dreyer L.L."/>
            <person name="Roets F."/>
            <person name="Aylward J."/>
        </authorList>
    </citation>
    <scope>NUCLEOTIDE SEQUENCE [LARGE SCALE GENOMIC DNA]</scope>
    <source>
        <strain evidence="5">CMW44962</strain>
    </source>
</reference>
<evidence type="ECO:0000256" key="3">
    <source>
        <dbReference type="ARBA" id="ARBA00023242"/>
    </source>
</evidence>
<gene>
    <name evidence="5" type="ORF">Tdes44962_MAKER02040</name>
</gene>
<dbReference type="Gene3D" id="1.10.10.60">
    <property type="entry name" value="Homeodomain-like"/>
    <property type="match status" value="1"/>
</dbReference>
<dbReference type="Pfam" id="PF13936">
    <property type="entry name" value="HTH_38"/>
    <property type="match status" value="1"/>
</dbReference>
<dbReference type="EMBL" id="RIBY02001113">
    <property type="protein sequence ID" value="KAH9832377.1"/>
    <property type="molecule type" value="Genomic_DNA"/>
</dbReference>
<evidence type="ECO:0000256" key="2">
    <source>
        <dbReference type="ARBA" id="ARBA00023125"/>
    </source>
</evidence>
<evidence type="ECO:0000313" key="6">
    <source>
        <dbReference type="Proteomes" id="UP001138500"/>
    </source>
</evidence>
<evidence type="ECO:0000259" key="4">
    <source>
        <dbReference type="Pfam" id="PF13936"/>
    </source>
</evidence>
<evidence type="ECO:0000256" key="1">
    <source>
        <dbReference type="ARBA" id="ARBA00004123"/>
    </source>
</evidence>
<comment type="caution">
    <text evidence="5">The sequence shown here is derived from an EMBL/GenBank/DDBJ whole genome shotgun (WGS) entry which is preliminary data.</text>
</comment>